<dbReference type="AlphaFoldDB" id="A0AAN7BK80"/>
<dbReference type="EMBL" id="MU865383">
    <property type="protein sequence ID" value="KAK4224803.1"/>
    <property type="molecule type" value="Genomic_DNA"/>
</dbReference>
<reference evidence="1" key="1">
    <citation type="journal article" date="2023" name="Mol. Phylogenet. Evol.">
        <title>Genome-scale phylogeny and comparative genomics of the fungal order Sordariales.</title>
        <authorList>
            <person name="Hensen N."/>
            <person name="Bonometti L."/>
            <person name="Westerberg I."/>
            <person name="Brannstrom I.O."/>
            <person name="Guillou S."/>
            <person name="Cros-Aarteil S."/>
            <person name="Calhoun S."/>
            <person name="Haridas S."/>
            <person name="Kuo A."/>
            <person name="Mondo S."/>
            <person name="Pangilinan J."/>
            <person name="Riley R."/>
            <person name="LaButti K."/>
            <person name="Andreopoulos B."/>
            <person name="Lipzen A."/>
            <person name="Chen C."/>
            <person name="Yan M."/>
            <person name="Daum C."/>
            <person name="Ng V."/>
            <person name="Clum A."/>
            <person name="Steindorff A."/>
            <person name="Ohm R.A."/>
            <person name="Martin F."/>
            <person name="Silar P."/>
            <person name="Natvig D.O."/>
            <person name="Lalanne C."/>
            <person name="Gautier V."/>
            <person name="Ament-Velasquez S.L."/>
            <person name="Kruys A."/>
            <person name="Hutchinson M.I."/>
            <person name="Powell A.J."/>
            <person name="Barry K."/>
            <person name="Miller A.N."/>
            <person name="Grigoriev I.V."/>
            <person name="Debuchy R."/>
            <person name="Gladieux P."/>
            <person name="Hiltunen Thoren M."/>
            <person name="Johannesson H."/>
        </authorList>
    </citation>
    <scope>NUCLEOTIDE SEQUENCE</scope>
    <source>
        <strain evidence="1">CBS 990.96</strain>
    </source>
</reference>
<reference evidence="1" key="2">
    <citation type="submission" date="2023-05" db="EMBL/GenBank/DDBJ databases">
        <authorList>
            <consortium name="Lawrence Berkeley National Laboratory"/>
            <person name="Steindorff A."/>
            <person name="Hensen N."/>
            <person name="Bonometti L."/>
            <person name="Westerberg I."/>
            <person name="Brannstrom I.O."/>
            <person name="Guillou S."/>
            <person name="Cros-Aarteil S."/>
            <person name="Calhoun S."/>
            <person name="Haridas S."/>
            <person name="Kuo A."/>
            <person name="Mondo S."/>
            <person name="Pangilinan J."/>
            <person name="Riley R."/>
            <person name="Labutti K."/>
            <person name="Andreopoulos B."/>
            <person name="Lipzen A."/>
            <person name="Chen C."/>
            <person name="Yanf M."/>
            <person name="Daum C."/>
            <person name="Ng V."/>
            <person name="Clum A."/>
            <person name="Ohm R."/>
            <person name="Martin F."/>
            <person name="Silar P."/>
            <person name="Natvig D."/>
            <person name="Lalanne C."/>
            <person name="Gautier V."/>
            <person name="Ament-Velasquez S.L."/>
            <person name="Kruys A."/>
            <person name="Hutchinson M.I."/>
            <person name="Powell A.J."/>
            <person name="Barry K."/>
            <person name="Miller A.N."/>
            <person name="Grigoriev I.V."/>
            <person name="Debuchy R."/>
            <person name="Gladieux P."/>
            <person name="Thoren M.H."/>
            <person name="Johannesson H."/>
        </authorList>
    </citation>
    <scope>NUCLEOTIDE SEQUENCE</scope>
    <source>
        <strain evidence="1">CBS 990.96</strain>
    </source>
</reference>
<comment type="caution">
    <text evidence="1">The sequence shown here is derived from an EMBL/GenBank/DDBJ whole genome shotgun (WGS) entry which is preliminary data.</text>
</comment>
<protein>
    <submittedName>
        <fullName evidence="1">Uncharacterized protein</fullName>
    </submittedName>
</protein>
<evidence type="ECO:0000313" key="1">
    <source>
        <dbReference type="EMBL" id="KAK4224803.1"/>
    </source>
</evidence>
<keyword evidence="2" id="KW-1185">Reference proteome</keyword>
<dbReference type="Proteomes" id="UP001301958">
    <property type="component" value="Unassembled WGS sequence"/>
</dbReference>
<organism evidence="1 2">
    <name type="scientific">Podospora fimiseda</name>
    <dbReference type="NCBI Taxonomy" id="252190"/>
    <lineage>
        <taxon>Eukaryota</taxon>
        <taxon>Fungi</taxon>
        <taxon>Dikarya</taxon>
        <taxon>Ascomycota</taxon>
        <taxon>Pezizomycotina</taxon>
        <taxon>Sordariomycetes</taxon>
        <taxon>Sordariomycetidae</taxon>
        <taxon>Sordariales</taxon>
        <taxon>Podosporaceae</taxon>
        <taxon>Podospora</taxon>
    </lineage>
</organism>
<evidence type="ECO:0000313" key="2">
    <source>
        <dbReference type="Proteomes" id="UP001301958"/>
    </source>
</evidence>
<proteinExistence type="predicted"/>
<sequence>MAFCSPVSTLHLPLLPAAYPASVPDKQSTVAGFPYVGRAPDAYPASLPLRTGHGPVAPDSDNIREVHRSLQFEASPHSQLTMPSPWMSWQDAPQSAQPLPQWPRGIPSSSLAGQDPKYRNFFKKFQDKLARQWIADIDQSETTLEEMAAATLDQDFKDELSALL</sequence>
<name>A0AAN7BK80_9PEZI</name>
<accession>A0AAN7BK80</accession>
<gene>
    <name evidence="1" type="ORF">QBC38DRAFT_457964</name>
</gene>